<dbReference type="AlphaFoldDB" id="A0A5N7BRW6"/>
<dbReference type="InterPro" id="IPR001138">
    <property type="entry name" value="Zn2Cys6_DnaBD"/>
</dbReference>
<dbReference type="Proteomes" id="UP000326877">
    <property type="component" value="Unassembled WGS sequence"/>
</dbReference>
<evidence type="ECO:0000313" key="5">
    <source>
        <dbReference type="EMBL" id="KAE8384393.1"/>
    </source>
</evidence>
<dbReference type="GO" id="GO:0000981">
    <property type="term" value="F:DNA-binding transcription factor activity, RNA polymerase II-specific"/>
    <property type="evidence" value="ECO:0007669"/>
    <property type="project" value="InterPro"/>
</dbReference>
<dbReference type="PANTHER" id="PTHR47785:SF3">
    <property type="entry name" value="ZN(2)-C6 FUNGAL-TYPE DOMAIN-CONTAINING PROTEIN"/>
    <property type="match status" value="1"/>
</dbReference>
<dbReference type="EMBL" id="ML735375">
    <property type="protein sequence ID" value="KAE8384393.1"/>
    <property type="molecule type" value="Genomic_DNA"/>
</dbReference>
<dbReference type="OrthoDB" id="4685598at2759"/>
<gene>
    <name evidence="5" type="ORF">BDV23DRAFT_177092</name>
</gene>
<keyword evidence="3" id="KW-0539">Nucleus</keyword>
<name>A0A5N7BRW6_PETAA</name>
<dbReference type="CDD" id="cd12148">
    <property type="entry name" value="fungal_TF_MHR"/>
    <property type="match status" value="1"/>
</dbReference>
<evidence type="ECO:0000256" key="2">
    <source>
        <dbReference type="ARBA" id="ARBA00023163"/>
    </source>
</evidence>
<protein>
    <recommendedName>
        <fullName evidence="6">Zn(2)-C6 fungal-type domain-containing protein</fullName>
    </recommendedName>
</protein>
<keyword evidence="4" id="KW-1133">Transmembrane helix</keyword>
<organism evidence="5">
    <name type="scientific">Petromyces alliaceus</name>
    <name type="common">Aspergillus alliaceus</name>
    <dbReference type="NCBI Taxonomy" id="209559"/>
    <lineage>
        <taxon>Eukaryota</taxon>
        <taxon>Fungi</taxon>
        <taxon>Dikarya</taxon>
        <taxon>Ascomycota</taxon>
        <taxon>Pezizomycotina</taxon>
        <taxon>Eurotiomycetes</taxon>
        <taxon>Eurotiomycetidae</taxon>
        <taxon>Eurotiales</taxon>
        <taxon>Aspergillaceae</taxon>
        <taxon>Aspergillus</taxon>
        <taxon>Aspergillus subgen. Circumdati</taxon>
    </lineage>
</organism>
<dbReference type="CDD" id="cd00067">
    <property type="entry name" value="GAL4"/>
    <property type="match status" value="1"/>
</dbReference>
<keyword evidence="1" id="KW-0805">Transcription regulation</keyword>
<accession>A0A5N7BRW6</accession>
<keyword evidence="4" id="KW-0472">Membrane</keyword>
<feature type="transmembrane region" description="Helical" evidence="4">
    <location>
        <begin position="174"/>
        <end position="194"/>
    </location>
</feature>
<evidence type="ECO:0008006" key="6">
    <source>
        <dbReference type="Google" id="ProtNLM"/>
    </source>
</evidence>
<feature type="transmembrane region" description="Helical" evidence="4">
    <location>
        <begin position="136"/>
        <end position="158"/>
    </location>
</feature>
<dbReference type="PANTHER" id="PTHR47785">
    <property type="entry name" value="ZN(II)2CYS6 TRANSCRIPTION FACTOR (EUROFUNG)-RELATED-RELATED"/>
    <property type="match status" value="1"/>
</dbReference>
<keyword evidence="4" id="KW-0812">Transmembrane</keyword>
<evidence type="ECO:0000256" key="3">
    <source>
        <dbReference type="ARBA" id="ARBA00023242"/>
    </source>
</evidence>
<sequence length="428" mass="48355">MRSQNIRRRRNPQACGACRERSDGQRPKCSSCRERAKDCRCPGLPDTPTTPLYCVEAAVPRCDNSPQSRCPGDHGDTLDMLRGFPFMTLRNEVFMALLGLDQPFSCHLEQLERSRDAVATLTAQVSGLLISHKHAFHGFSTSIESCHVLLVLAIWSLFVEDASSLQLREWAENLYMGAVMGMLHCILLSIYLLCCVEPYRAHHFVSIASYHLRDILSILDNGRNDVLDKLALADLSYFVAEIAMWKMLHGVHSYAPIIAAELERQLAEWHNILPKQFQFLGKDLEASSVWGSPQVQFLTAQYYAFRTSVYWPAVYQAFSSGKVDNALLAQWRWFFESYSAFIGSAGRAVYTCRPNLWTLCPSSVFILSMAAIVTSRTPCLDSLVSSALFPCFQTATRIFDNVRHLSPSLTELELILAERISWWLSYIG</sequence>
<reference evidence="5" key="1">
    <citation type="submission" date="2019-04" db="EMBL/GenBank/DDBJ databases">
        <title>Friends and foes A comparative genomics studyof 23 Aspergillus species from section Flavi.</title>
        <authorList>
            <consortium name="DOE Joint Genome Institute"/>
            <person name="Kjaerbolling I."/>
            <person name="Vesth T."/>
            <person name="Frisvad J.C."/>
            <person name="Nybo J.L."/>
            <person name="Theobald S."/>
            <person name="Kildgaard S."/>
            <person name="Isbrandt T."/>
            <person name="Kuo A."/>
            <person name="Sato A."/>
            <person name="Lyhne E.K."/>
            <person name="Kogle M.E."/>
            <person name="Wiebenga A."/>
            <person name="Kun R.S."/>
            <person name="Lubbers R.J."/>
            <person name="Makela M.R."/>
            <person name="Barry K."/>
            <person name="Chovatia M."/>
            <person name="Clum A."/>
            <person name="Daum C."/>
            <person name="Haridas S."/>
            <person name="He G."/>
            <person name="LaButti K."/>
            <person name="Lipzen A."/>
            <person name="Mondo S."/>
            <person name="Riley R."/>
            <person name="Salamov A."/>
            <person name="Simmons B.A."/>
            <person name="Magnuson J.K."/>
            <person name="Henrissat B."/>
            <person name="Mortensen U.H."/>
            <person name="Larsen T.O."/>
            <person name="Devries R.P."/>
            <person name="Grigoriev I.V."/>
            <person name="Machida M."/>
            <person name="Baker S.E."/>
            <person name="Andersen M.R."/>
        </authorList>
    </citation>
    <scope>NUCLEOTIDE SEQUENCE [LARGE SCALE GENOMIC DNA]</scope>
    <source>
        <strain evidence="5">IBT 14317</strain>
    </source>
</reference>
<proteinExistence type="predicted"/>
<evidence type="ECO:0000256" key="1">
    <source>
        <dbReference type="ARBA" id="ARBA00023015"/>
    </source>
</evidence>
<evidence type="ECO:0000256" key="4">
    <source>
        <dbReference type="SAM" id="Phobius"/>
    </source>
</evidence>
<dbReference type="InterPro" id="IPR053181">
    <property type="entry name" value="EcdB-like_regulator"/>
</dbReference>
<keyword evidence="2" id="KW-0804">Transcription</keyword>
<dbReference type="GO" id="GO:0008270">
    <property type="term" value="F:zinc ion binding"/>
    <property type="evidence" value="ECO:0007669"/>
    <property type="project" value="InterPro"/>
</dbReference>